<sequence length="454" mass="49128">MRTYDPSSADQIAATDAADVHPSDALDRQLWAQSLAMHAVVYGLPSVYQYAGMCDACAPAADGERWATNSLVHERTIAGADFQAFRVPNVDTLYSNAWLDLSDGPIVVVLPDFGSRYYTLNFLDAYSNASNVSRRTHPEQPRALLLACSDWTGSAPQGIEVFRVATPIMWLLMRIQAFGDSDLPTVHSLQDAVTIDAPTASAHAWPVVDARSVEVSSAAFFTALDVSLTVNGVPFTDAAHVHQFRQLGIGSGSFSPDDLDEATQKGMEQGFETAMTMLSRSRSLLGRRTDSGWTRVLGKGAHGHNFFARAVMNYVGLGANVVEENCSYNTYVDNDGQRLSCEGGDRYEIEFVTSPPAQAFWSITLYDADTGWLYDAPGKKHSAGSAVNGGDGVAGPSTITVSASPPTTDSPEHAWLPAPQQPFFLVLRIYQPAEDALSERWTPPRVVRSNAAPL</sequence>
<keyword evidence="4" id="KW-1185">Reference proteome</keyword>
<gene>
    <name evidence="3" type="ORF">R3P95_05790</name>
</gene>
<evidence type="ECO:0000313" key="4">
    <source>
        <dbReference type="Proteomes" id="UP001185899"/>
    </source>
</evidence>
<dbReference type="SUPFAM" id="SSF160935">
    <property type="entry name" value="VPA0735-like"/>
    <property type="match status" value="1"/>
</dbReference>
<dbReference type="Gene3D" id="2.60.40.1610">
    <property type="entry name" value="Domain of unknown function DUF1254"/>
    <property type="match status" value="1"/>
</dbReference>
<name>A0ABU4AUZ2_9NOCA</name>
<accession>A0ABU4AUZ2</accession>
<dbReference type="InterPro" id="IPR037049">
    <property type="entry name" value="DUF1214_C_sf"/>
</dbReference>
<dbReference type="RefSeq" id="WP_317547610.1">
    <property type="nucleotide sequence ID" value="NZ_JAWLKE010000002.1"/>
</dbReference>
<evidence type="ECO:0000259" key="2">
    <source>
        <dbReference type="Pfam" id="PF06863"/>
    </source>
</evidence>
<dbReference type="PANTHER" id="PTHR36509">
    <property type="entry name" value="BLL3101 PROTEIN"/>
    <property type="match status" value="1"/>
</dbReference>
<dbReference type="InterPro" id="IPR037050">
    <property type="entry name" value="DUF1254_sf"/>
</dbReference>
<dbReference type="Pfam" id="PF06863">
    <property type="entry name" value="DUF1254"/>
    <property type="match status" value="1"/>
</dbReference>
<dbReference type="Pfam" id="PF06742">
    <property type="entry name" value="DUF1214"/>
    <property type="match status" value="1"/>
</dbReference>
<dbReference type="Proteomes" id="UP001185899">
    <property type="component" value="Unassembled WGS sequence"/>
</dbReference>
<evidence type="ECO:0000313" key="3">
    <source>
        <dbReference type="EMBL" id="MDV6230054.1"/>
    </source>
</evidence>
<dbReference type="PANTHER" id="PTHR36509:SF2">
    <property type="entry name" value="BLL3101 PROTEIN"/>
    <property type="match status" value="1"/>
</dbReference>
<feature type="domain" description="DUF1254" evidence="2">
    <location>
        <begin position="69"/>
        <end position="195"/>
    </location>
</feature>
<comment type="caution">
    <text evidence="3">The sequence shown here is derived from an EMBL/GenBank/DDBJ whole genome shotgun (WGS) entry which is preliminary data.</text>
</comment>
<protein>
    <submittedName>
        <fullName evidence="3">DUF1254 domain-containing protein</fullName>
    </submittedName>
</protein>
<organism evidence="3 4">
    <name type="scientific">Rhodococcus cercidiphylli</name>
    <dbReference type="NCBI Taxonomy" id="489916"/>
    <lineage>
        <taxon>Bacteria</taxon>
        <taxon>Bacillati</taxon>
        <taxon>Actinomycetota</taxon>
        <taxon>Actinomycetes</taxon>
        <taxon>Mycobacteriales</taxon>
        <taxon>Nocardiaceae</taxon>
        <taxon>Rhodococcus</taxon>
    </lineage>
</organism>
<dbReference type="EMBL" id="JAWLKE010000002">
    <property type="protein sequence ID" value="MDV6230054.1"/>
    <property type="molecule type" value="Genomic_DNA"/>
</dbReference>
<feature type="domain" description="DUF1214" evidence="1">
    <location>
        <begin position="325"/>
        <end position="433"/>
    </location>
</feature>
<dbReference type="InterPro" id="IPR010621">
    <property type="entry name" value="DUF1214"/>
</dbReference>
<evidence type="ECO:0000259" key="1">
    <source>
        <dbReference type="Pfam" id="PF06742"/>
    </source>
</evidence>
<dbReference type="InterPro" id="IPR010679">
    <property type="entry name" value="DUF1254"/>
</dbReference>
<reference evidence="3 4" key="1">
    <citation type="submission" date="2023-10" db="EMBL/GenBank/DDBJ databases">
        <title>Development of a sustainable strategy for remediation of hydrocarbon-contaminated territories based on the waste exchange concept.</title>
        <authorList>
            <person name="Krivoruchko A."/>
        </authorList>
    </citation>
    <scope>NUCLEOTIDE SEQUENCE [LARGE SCALE GENOMIC DNA]</scope>
    <source>
        <strain evidence="3 4">IEGM 1322</strain>
    </source>
</reference>
<dbReference type="Gene3D" id="2.60.120.600">
    <property type="entry name" value="Domain of unknown function DUF1214, C-terminal domain"/>
    <property type="match status" value="1"/>
</dbReference>
<proteinExistence type="predicted"/>